<dbReference type="Proteomes" id="UP001328107">
    <property type="component" value="Unassembled WGS sequence"/>
</dbReference>
<accession>A0AAN4YYC2</accession>
<dbReference type="SUPFAM" id="SSF54001">
    <property type="entry name" value="Cysteine proteinases"/>
    <property type="match status" value="1"/>
</dbReference>
<comment type="caution">
    <text evidence="1">The sequence shown here is derived from an EMBL/GenBank/DDBJ whole genome shotgun (WGS) entry which is preliminary data.</text>
</comment>
<gene>
    <name evidence="1" type="ORF">PMAYCL1PPCAC_01387</name>
</gene>
<feature type="non-terminal residue" evidence="1">
    <location>
        <position position="1"/>
    </location>
</feature>
<evidence type="ECO:0000313" key="1">
    <source>
        <dbReference type="EMBL" id="GMR31192.1"/>
    </source>
</evidence>
<dbReference type="AlphaFoldDB" id="A0AAN4YYC2"/>
<name>A0AAN4YYC2_9BILA</name>
<dbReference type="InterPro" id="IPR038765">
    <property type="entry name" value="Papain-like_cys_pep_sf"/>
</dbReference>
<keyword evidence="2" id="KW-1185">Reference proteome</keyword>
<evidence type="ECO:0000313" key="2">
    <source>
        <dbReference type="Proteomes" id="UP001328107"/>
    </source>
</evidence>
<protein>
    <submittedName>
        <fullName evidence="1">Uncharacterized protein</fullName>
    </submittedName>
</protein>
<organism evidence="1 2">
    <name type="scientific">Pristionchus mayeri</name>
    <dbReference type="NCBI Taxonomy" id="1317129"/>
    <lineage>
        <taxon>Eukaryota</taxon>
        <taxon>Metazoa</taxon>
        <taxon>Ecdysozoa</taxon>
        <taxon>Nematoda</taxon>
        <taxon>Chromadorea</taxon>
        <taxon>Rhabditida</taxon>
        <taxon>Rhabditina</taxon>
        <taxon>Diplogasteromorpha</taxon>
        <taxon>Diplogasteroidea</taxon>
        <taxon>Neodiplogasteridae</taxon>
        <taxon>Pristionchus</taxon>
    </lineage>
</organism>
<proteinExistence type="predicted"/>
<reference evidence="2" key="1">
    <citation type="submission" date="2022-10" db="EMBL/GenBank/DDBJ databases">
        <title>Genome assembly of Pristionchus species.</title>
        <authorList>
            <person name="Yoshida K."/>
            <person name="Sommer R.J."/>
        </authorList>
    </citation>
    <scope>NUCLEOTIDE SEQUENCE [LARGE SCALE GENOMIC DNA]</scope>
    <source>
        <strain evidence="2">RS5460</strain>
    </source>
</reference>
<feature type="non-terminal residue" evidence="1">
    <location>
        <position position="88"/>
    </location>
</feature>
<dbReference type="EMBL" id="BTRK01000001">
    <property type="protein sequence ID" value="GMR31192.1"/>
    <property type="molecule type" value="Genomic_DNA"/>
</dbReference>
<sequence>RSTLARNGRIVLRSFTFRIKEDAALAGCGFDWISDRLCISSNFFKQQLISTQDLVSCCGSFGSNEGCRPYEIPSTCGSPCPGYFYRVR</sequence>